<gene>
    <name evidence="2" type="ORF">BCR37DRAFT_376857</name>
</gene>
<accession>A0A1Y2FQS9</accession>
<comment type="caution">
    <text evidence="2">The sequence shown here is derived from an EMBL/GenBank/DDBJ whole genome shotgun (WGS) entry which is preliminary data.</text>
</comment>
<organism evidence="2 3">
    <name type="scientific">Protomyces lactucae-debilis</name>
    <dbReference type="NCBI Taxonomy" id="2754530"/>
    <lineage>
        <taxon>Eukaryota</taxon>
        <taxon>Fungi</taxon>
        <taxon>Dikarya</taxon>
        <taxon>Ascomycota</taxon>
        <taxon>Taphrinomycotina</taxon>
        <taxon>Taphrinomycetes</taxon>
        <taxon>Taphrinales</taxon>
        <taxon>Protomycetaceae</taxon>
        <taxon>Protomyces</taxon>
    </lineage>
</organism>
<feature type="chain" id="PRO_5013254467" evidence="1">
    <location>
        <begin position="16"/>
        <end position="77"/>
    </location>
</feature>
<proteinExistence type="predicted"/>
<dbReference type="RefSeq" id="XP_040727471.1">
    <property type="nucleotide sequence ID" value="XM_040868683.1"/>
</dbReference>
<protein>
    <submittedName>
        <fullName evidence="2">Uncharacterized protein</fullName>
    </submittedName>
</protein>
<sequence>MSILLSGWRAAKILANLAGLLSRALHTSSPRALLVPGRSLSTCMRDSSRDVDVQSHSEILQGVSAGYNLLKTTELLC</sequence>
<name>A0A1Y2FQS9_PROLT</name>
<reference evidence="2 3" key="1">
    <citation type="submission" date="2016-07" db="EMBL/GenBank/DDBJ databases">
        <title>Pervasive Adenine N6-methylation of Active Genes in Fungi.</title>
        <authorList>
            <consortium name="DOE Joint Genome Institute"/>
            <person name="Mondo S.J."/>
            <person name="Dannebaum R.O."/>
            <person name="Kuo R.C."/>
            <person name="Labutti K."/>
            <person name="Haridas S."/>
            <person name="Kuo A."/>
            <person name="Salamov A."/>
            <person name="Ahrendt S.R."/>
            <person name="Lipzen A."/>
            <person name="Sullivan W."/>
            <person name="Andreopoulos W.B."/>
            <person name="Clum A."/>
            <person name="Lindquist E."/>
            <person name="Daum C."/>
            <person name="Ramamoorthy G.K."/>
            <person name="Gryganskyi A."/>
            <person name="Culley D."/>
            <person name="Magnuson J.K."/>
            <person name="James T.Y."/>
            <person name="O'Malley M.A."/>
            <person name="Stajich J.E."/>
            <person name="Spatafora J.W."/>
            <person name="Visel A."/>
            <person name="Grigoriev I.V."/>
        </authorList>
    </citation>
    <scope>NUCLEOTIDE SEQUENCE [LARGE SCALE GENOMIC DNA]</scope>
    <source>
        <strain evidence="2 3">12-1054</strain>
    </source>
</reference>
<keyword evidence="3" id="KW-1185">Reference proteome</keyword>
<dbReference type="EMBL" id="MCFI01000003">
    <property type="protein sequence ID" value="ORY86289.1"/>
    <property type="molecule type" value="Genomic_DNA"/>
</dbReference>
<keyword evidence="1" id="KW-0732">Signal</keyword>
<dbReference type="AlphaFoldDB" id="A0A1Y2FQS9"/>
<feature type="signal peptide" evidence="1">
    <location>
        <begin position="1"/>
        <end position="15"/>
    </location>
</feature>
<dbReference type="Proteomes" id="UP000193685">
    <property type="component" value="Unassembled WGS sequence"/>
</dbReference>
<evidence type="ECO:0000313" key="3">
    <source>
        <dbReference type="Proteomes" id="UP000193685"/>
    </source>
</evidence>
<evidence type="ECO:0000313" key="2">
    <source>
        <dbReference type="EMBL" id="ORY86289.1"/>
    </source>
</evidence>
<evidence type="ECO:0000256" key="1">
    <source>
        <dbReference type="SAM" id="SignalP"/>
    </source>
</evidence>
<dbReference type="GeneID" id="63785282"/>